<evidence type="ECO:0000313" key="2">
    <source>
        <dbReference type="EMBL" id="KAF4115063.1"/>
    </source>
</evidence>
<keyword evidence="3" id="KW-1185">Reference proteome</keyword>
<dbReference type="Proteomes" id="UP000579812">
    <property type="component" value="Unassembled WGS sequence"/>
</dbReference>
<comment type="caution">
    <text evidence="2">The sequence shown here is derived from an EMBL/GenBank/DDBJ whole genome shotgun (WGS) entry which is preliminary data.</text>
</comment>
<sequence length="85" mass="9185">MSREVSVAQGCNGQLTEDRIPGKDCEDEPESQTLEKQSEQEREDEHQGSDKTRRGSPGPLNMLGMGASVGIYIPPAVVDSVMVVP</sequence>
<accession>A0A7J6D716</accession>
<evidence type="ECO:0000313" key="3">
    <source>
        <dbReference type="Proteomes" id="UP000579812"/>
    </source>
</evidence>
<reference evidence="2 3" key="1">
    <citation type="submission" date="2020-04" db="EMBL/GenBank/DDBJ databases">
        <title>Chromosome-level genome assembly of a cyprinid fish Onychostoma macrolepis by integration of Nanopore Sequencing, Bionano and Hi-C technology.</title>
        <authorList>
            <person name="Wang D."/>
        </authorList>
    </citation>
    <scope>NUCLEOTIDE SEQUENCE [LARGE SCALE GENOMIC DNA]</scope>
    <source>
        <strain evidence="2">SWU-2019</strain>
        <tissue evidence="2">Muscle</tissue>
    </source>
</reference>
<dbReference type="AlphaFoldDB" id="A0A7J6D716"/>
<feature type="region of interest" description="Disordered" evidence="1">
    <location>
        <begin position="1"/>
        <end position="63"/>
    </location>
</feature>
<proteinExistence type="predicted"/>
<protein>
    <submittedName>
        <fullName evidence="2">Uncharacterized protein</fullName>
    </submittedName>
</protein>
<gene>
    <name evidence="2" type="ORF">G5714_002552</name>
</gene>
<name>A0A7J6D716_9TELE</name>
<organism evidence="2 3">
    <name type="scientific">Onychostoma macrolepis</name>
    <dbReference type="NCBI Taxonomy" id="369639"/>
    <lineage>
        <taxon>Eukaryota</taxon>
        <taxon>Metazoa</taxon>
        <taxon>Chordata</taxon>
        <taxon>Craniata</taxon>
        <taxon>Vertebrata</taxon>
        <taxon>Euteleostomi</taxon>
        <taxon>Actinopterygii</taxon>
        <taxon>Neopterygii</taxon>
        <taxon>Teleostei</taxon>
        <taxon>Ostariophysi</taxon>
        <taxon>Cypriniformes</taxon>
        <taxon>Cyprinidae</taxon>
        <taxon>Acrossocheilinae</taxon>
        <taxon>Onychostoma</taxon>
    </lineage>
</organism>
<feature type="compositionally biased region" description="Basic and acidic residues" evidence="1">
    <location>
        <begin position="36"/>
        <end position="53"/>
    </location>
</feature>
<dbReference type="EMBL" id="JAAMOB010000003">
    <property type="protein sequence ID" value="KAF4115063.1"/>
    <property type="molecule type" value="Genomic_DNA"/>
</dbReference>
<evidence type="ECO:0000256" key="1">
    <source>
        <dbReference type="SAM" id="MobiDB-lite"/>
    </source>
</evidence>